<reference evidence="14" key="1">
    <citation type="submission" date="2023-08" db="EMBL/GenBank/DDBJ databases">
        <authorList>
            <person name="Alioto T."/>
            <person name="Alioto T."/>
            <person name="Gomez Garrido J."/>
        </authorList>
    </citation>
    <scope>NUCLEOTIDE SEQUENCE</scope>
</reference>
<keyword evidence="5 10" id="KW-0547">Nucleotide-binding</keyword>
<dbReference type="PROSITE" id="PS00108">
    <property type="entry name" value="PROTEIN_KINASE_ST"/>
    <property type="match status" value="1"/>
</dbReference>
<dbReference type="GO" id="GO:0005524">
    <property type="term" value="F:ATP binding"/>
    <property type="evidence" value="ECO:0007669"/>
    <property type="project" value="UniProtKB-UniRule"/>
</dbReference>
<dbReference type="FunFam" id="1.10.510.10:FF:000003">
    <property type="entry name" value="TRAF2 and NCK-interacting protein kinase isoform 4"/>
    <property type="match status" value="1"/>
</dbReference>
<feature type="compositionally biased region" description="Polar residues" evidence="11">
    <location>
        <begin position="590"/>
        <end position="601"/>
    </location>
</feature>
<dbReference type="PROSITE" id="PS00107">
    <property type="entry name" value="PROTEIN_KINASE_ATP"/>
    <property type="match status" value="1"/>
</dbReference>
<keyword evidence="7 10" id="KW-0067">ATP-binding</keyword>
<dbReference type="SMART" id="SM00220">
    <property type="entry name" value="S_TKc"/>
    <property type="match status" value="1"/>
</dbReference>
<feature type="compositionally biased region" description="Polar residues" evidence="11">
    <location>
        <begin position="765"/>
        <end position="781"/>
    </location>
</feature>
<feature type="region of interest" description="Disordered" evidence="11">
    <location>
        <begin position="862"/>
        <end position="886"/>
    </location>
</feature>
<dbReference type="InterPro" id="IPR000719">
    <property type="entry name" value="Prot_kinase_dom"/>
</dbReference>
<dbReference type="PANTHER" id="PTHR47096">
    <property type="entry name" value="MISSHAPEN LIKE KINASE 1"/>
    <property type="match status" value="1"/>
</dbReference>
<keyword evidence="4" id="KW-0808">Transferase</keyword>
<dbReference type="FunFam" id="3.30.200.20:FF:000006">
    <property type="entry name" value="TRAF2 and NCK-interacting protein kinase isoform 4"/>
    <property type="match status" value="1"/>
</dbReference>
<dbReference type="CDD" id="cd06637">
    <property type="entry name" value="STKc_TNIK"/>
    <property type="match status" value="1"/>
</dbReference>
<dbReference type="SMART" id="SM00036">
    <property type="entry name" value="CNH"/>
    <property type="match status" value="1"/>
</dbReference>
<keyword evidence="15" id="KW-1185">Reference proteome</keyword>
<gene>
    <name evidence="14" type="ORF">XNOV1_A024041</name>
</gene>
<evidence type="ECO:0000259" key="13">
    <source>
        <dbReference type="PROSITE" id="PS50219"/>
    </source>
</evidence>
<dbReference type="Gene3D" id="3.30.200.20">
    <property type="entry name" value="Phosphorylase Kinase, domain 1"/>
    <property type="match status" value="1"/>
</dbReference>
<evidence type="ECO:0000313" key="14">
    <source>
        <dbReference type="EMBL" id="CAJ1082703.1"/>
    </source>
</evidence>
<evidence type="ECO:0000259" key="12">
    <source>
        <dbReference type="PROSITE" id="PS50011"/>
    </source>
</evidence>
<dbReference type="Proteomes" id="UP001178508">
    <property type="component" value="Chromosome 20"/>
</dbReference>
<evidence type="ECO:0000256" key="7">
    <source>
        <dbReference type="ARBA" id="ARBA00022840"/>
    </source>
</evidence>
<evidence type="ECO:0000256" key="10">
    <source>
        <dbReference type="PROSITE-ProRule" id="PRU10141"/>
    </source>
</evidence>
<feature type="domain" description="Protein kinase" evidence="12">
    <location>
        <begin position="42"/>
        <end position="306"/>
    </location>
</feature>
<comment type="catalytic activity">
    <reaction evidence="8">
        <text>L-threonyl-[protein] + ATP = O-phospho-L-threonyl-[protein] + ADP + H(+)</text>
        <dbReference type="Rhea" id="RHEA:46608"/>
        <dbReference type="Rhea" id="RHEA-COMP:11060"/>
        <dbReference type="Rhea" id="RHEA-COMP:11605"/>
        <dbReference type="ChEBI" id="CHEBI:15378"/>
        <dbReference type="ChEBI" id="CHEBI:30013"/>
        <dbReference type="ChEBI" id="CHEBI:30616"/>
        <dbReference type="ChEBI" id="CHEBI:61977"/>
        <dbReference type="ChEBI" id="CHEBI:456216"/>
        <dbReference type="EC" id="2.7.11.1"/>
    </reaction>
</comment>
<dbReference type="Pfam" id="PF00780">
    <property type="entry name" value="CNH"/>
    <property type="match status" value="1"/>
</dbReference>
<protein>
    <recommendedName>
        <fullName evidence="2">non-specific serine/threonine protein kinase</fullName>
        <ecNumber evidence="2">2.7.11.1</ecNumber>
    </recommendedName>
</protein>
<dbReference type="InterPro" id="IPR017441">
    <property type="entry name" value="Protein_kinase_ATP_BS"/>
</dbReference>
<evidence type="ECO:0000256" key="4">
    <source>
        <dbReference type="ARBA" id="ARBA00022679"/>
    </source>
</evidence>
<dbReference type="InterPro" id="IPR001180">
    <property type="entry name" value="CNH_dom"/>
</dbReference>
<evidence type="ECO:0000256" key="5">
    <source>
        <dbReference type="ARBA" id="ARBA00022741"/>
    </source>
</evidence>
<evidence type="ECO:0000256" key="6">
    <source>
        <dbReference type="ARBA" id="ARBA00022777"/>
    </source>
</evidence>
<evidence type="ECO:0000256" key="3">
    <source>
        <dbReference type="ARBA" id="ARBA00022527"/>
    </source>
</evidence>
<feature type="compositionally biased region" description="Low complexity" evidence="11">
    <location>
        <begin position="747"/>
        <end position="763"/>
    </location>
</feature>
<dbReference type="Pfam" id="PF00069">
    <property type="entry name" value="Pkinase"/>
    <property type="match status" value="1"/>
</dbReference>
<feature type="compositionally biased region" description="Basic and acidic residues" evidence="11">
    <location>
        <begin position="675"/>
        <end position="690"/>
    </location>
</feature>
<dbReference type="GO" id="GO:0005829">
    <property type="term" value="C:cytosol"/>
    <property type="evidence" value="ECO:0007669"/>
    <property type="project" value="TreeGrafter"/>
</dbReference>
<evidence type="ECO:0000256" key="1">
    <source>
        <dbReference type="ARBA" id="ARBA00008874"/>
    </source>
</evidence>
<feature type="compositionally biased region" description="Low complexity" evidence="11">
    <location>
        <begin position="633"/>
        <end position="644"/>
    </location>
</feature>
<feature type="region of interest" description="Disordered" evidence="11">
    <location>
        <begin position="567"/>
        <end position="607"/>
    </location>
</feature>
<evidence type="ECO:0000256" key="11">
    <source>
        <dbReference type="SAM" id="MobiDB-lite"/>
    </source>
</evidence>
<dbReference type="PROSITE" id="PS50219">
    <property type="entry name" value="CNH"/>
    <property type="match status" value="1"/>
</dbReference>
<dbReference type="EMBL" id="OY660883">
    <property type="protein sequence ID" value="CAJ1082703.1"/>
    <property type="molecule type" value="Genomic_DNA"/>
</dbReference>
<feature type="region of interest" description="Disordered" evidence="11">
    <location>
        <begin position="324"/>
        <end position="361"/>
    </location>
</feature>
<sequence>MVFEEASILSPVNTKRTMASDSPARSLDEIDLSALRDPAGIFELVELVGNGTYGQVYKGRHVKTGQLAAIKVMDVTGDEEEEIKAEINMLKKYSHHRNIATYYGAFIKKNPPGMDDQLWLVMEFCGAGSVTDLIKNTKGNSLKEEWIAYVCREILRGLTHLHQHKVIHRDIKGQNVLLTENAEVKLVDFGVSAQLDRTVGRRNTFIGTPYWMAPEVIACDENPDATYDFKSDLWSLGITAIEMAEGAPPLCDMHPMRALFLIPRNPAPRLKSKKWSKKFQSFIESCLVKSHSQRPSTEQLLKHPFIRDLPNERQVRIQLKDHIDRTKKRRGERDETEYEYSGSEEEDEERDIGEPSSIINIPGESTLRRDFLRLQLANKERSELIRRQQLEQQQNEEHKRQLLAERQKRIEEQKEQRRRLEEQQRRERDMRKQQEREQRRRYEEMEQLRREEERRHAEREQEYIRRQLEEEQRQLEILQQQLLQEQALLLEYKRKQIEEQRQAERLQRQLQQERAYLVSLQQQQQQEGPRPPQDKKQLYHYKDQAPGTNDKPAWAKEVDEHFKMNRQTSPAFQHKVSNRISDPSLPPRSESFSSGGIQQARTPPMHRSVEPQMAHLVQVKSHGLSGSQSLYDPHGVSTSSASPSPSRPPMPRQNSDPTSDTPPPPPLSRLAPPLDKLDRSSWLRQDDDMPPKVPQRTTSISPALVRKHSPGNGPGLGPRAGAHLIRASNPDLRRTDVSMETPLKRTSSGSSSSSSTPSSQGGSNERGNSAVKTEGSTVSSSHETKDDGREVTRPSRPADLTALAKELRELRQGEETSRPPVKVTDYSSSSEDSHSSEDEEGEGGANDGTVAVSDIPRIMPAASQGTNESFGVMGGHNDAHDDTYANSSQDSTLMMREYGMGGSGGSKASFTPFVDPRVYGTSPTEDDDNISASALIADELLKQEQEQARLNEARKISVVNVNPTNIRPHSDTPEIRKYKKRFNSEILCAALWGVNLLVGTENGLMLLDRSGQGKVYNLINRRRFQQMDVLEGLNVLVTISGKKNKLRVYYLSWLRNRILHNDPEVEKKQGWITVGELEGCVHYKVVKYERIKFLVIALKNSVEIYAWAPKPYHKFMAFKSFTDLQHRPLLVDLTVEEGQRLKVIYGSTVGFHVIDVDSGNPYDIYIPSHIQGQVTPHAIVVLPKTDGMEMLLCYEDEGVYVNTYGRITKDVVLQWGEMPTSVAYIHSNQIMGWGEKAIEIRSVETGHLDGVFMHKRAQRLKFLSERNDKVFFASVRSGGSSQVFFMTLNRSSMMNW</sequence>
<keyword evidence="3" id="KW-0723">Serine/threonine-protein kinase</keyword>
<feature type="compositionally biased region" description="Acidic residues" evidence="11">
    <location>
        <begin position="334"/>
        <end position="351"/>
    </location>
</feature>
<accession>A0AAV1HDD8</accession>
<dbReference type="EC" id="2.7.11.1" evidence="2"/>
<dbReference type="InterPro" id="IPR051700">
    <property type="entry name" value="STE20_Ser-Thr_kinase"/>
</dbReference>
<dbReference type="SUPFAM" id="SSF56112">
    <property type="entry name" value="Protein kinase-like (PK-like)"/>
    <property type="match status" value="1"/>
</dbReference>
<organism evidence="14 15">
    <name type="scientific">Xyrichtys novacula</name>
    <name type="common">Pearly razorfish</name>
    <name type="synonym">Hemipteronotus novacula</name>
    <dbReference type="NCBI Taxonomy" id="13765"/>
    <lineage>
        <taxon>Eukaryota</taxon>
        <taxon>Metazoa</taxon>
        <taxon>Chordata</taxon>
        <taxon>Craniata</taxon>
        <taxon>Vertebrata</taxon>
        <taxon>Euteleostomi</taxon>
        <taxon>Actinopterygii</taxon>
        <taxon>Neopterygii</taxon>
        <taxon>Teleostei</taxon>
        <taxon>Neoteleostei</taxon>
        <taxon>Acanthomorphata</taxon>
        <taxon>Eupercaria</taxon>
        <taxon>Labriformes</taxon>
        <taxon>Labridae</taxon>
        <taxon>Xyrichtys</taxon>
    </lineage>
</organism>
<proteinExistence type="inferred from homology"/>
<evidence type="ECO:0000256" key="8">
    <source>
        <dbReference type="ARBA" id="ARBA00047899"/>
    </source>
</evidence>
<dbReference type="Gene3D" id="1.10.510.10">
    <property type="entry name" value="Transferase(Phosphotransferase) domain 1"/>
    <property type="match status" value="1"/>
</dbReference>
<comment type="similarity">
    <text evidence="1">Belongs to the protein kinase superfamily. STE Ser/Thr protein kinase family. STE20 subfamily.</text>
</comment>
<dbReference type="PANTHER" id="PTHR47096:SF1">
    <property type="entry name" value="MISSHAPEN LIKE KINASE 1"/>
    <property type="match status" value="1"/>
</dbReference>
<dbReference type="GO" id="GO:0004674">
    <property type="term" value="F:protein serine/threonine kinase activity"/>
    <property type="evidence" value="ECO:0007669"/>
    <property type="project" value="UniProtKB-KW"/>
</dbReference>
<evidence type="ECO:0000256" key="2">
    <source>
        <dbReference type="ARBA" id="ARBA00012513"/>
    </source>
</evidence>
<feature type="binding site" evidence="10">
    <location>
        <position position="71"/>
    </location>
    <ligand>
        <name>ATP</name>
        <dbReference type="ChEBI" id="CHEBI:30616"/>
    </ligand>
</feature>
<name>A0AAV1HDD8_XYRNO</name>
<dbReference type="InterPro" id="IPR008271">
    <property type="entry name" value="Ser/Thr_kinase_AS"/>
</dbReference>
<evidence type="ECO:0000256" key="9">
    <source>
        <dbReference type="ARBA" id="ARBA00048679"/>
    </source>
</evidence>
<evidence type="ECO:0000313" key="15">
    <source>
        <dbReference type="Proteomes" id="UP001178508"/>
    </source>
</evidence>
<feature type="domain" description="CNH" evidence="13">
    <location>
        <begin position="983"/>
        <end position="1270"/>
    </location>
</feature>
<comment type="catalytic activity">
    <reaction evidence="9">
        <text>L-seryl-[protein] + ATP = O-phospho-L-seryl-[protein] + ADP + H(+)</text>
        <dbReference type="Rhea" id="RHEA:17989"/>
        <dbReference type="Rhea" id="RHEA-COMP:9863"/>
        <dbReference type="Rhea" id="RHEA-COMP:11604"/>
        <dbReference type="ChEBI" id="CHEBI:15378"/>
        <dbReference type="ChEBI" id="CHEBI:29999"/>
        <dbReference type="ChEBI" id="CHEBI:30616"/>
        <dbReference type="ChEBI" id="CHEBI:83421"/>
        <dbReference type="ChEBI" id="CHEBI:456216"/>
        <dbReference type="EC" id="2.7.11.1"/>
    </reaction>
</comment>
<feature type="compositionally biased region" description="Basic and acidic residues" evidence="11">
    <location>
        <begin position="782"/>
        <end position="793"/>
    </location>
</feature>
<dbReference type="PROSITE" id="PS50011">
    <property type="entry name" value="PROTEIN_KINASE_DOM"/>
    <property type="match status" value="1"/>
</dbReference>
<feature type="region of interest" description="Disordered" evidence="11">
    <location>
        <begin position="413"/>
        <end position="459"/>
    </location>
</feature>
<feature type="compositionally biased region" description="Basic and acidic residues" evidence="11">
    <location>
        <begin position="805"/>
        <end position="817"/>
    </location>
</feature>
<keyword evidence="6 14" id="KW-0418">Kinase</keyword>
<feature type="region of interest" description="Disordered" evidence="11">
    <location>
        <begin position="620"/>
        <end position="850"/>
    </location>
</feature>
<dbReference type="InterPro" id="IPR011009">
    <property type="entry name" value="Kinase-like_dom_sf"/>
</dbReference>